<protein>
    <submittedName>
        <fullName evidence="1">Uncharacterized protein</fullName>
    </submittedName>
</protein>
<evidence type="ECO:0000313" key="2">
    <source>
        <dbReference type="Proteomes" id="UP000054342"/>
    </source>
</evidence>
<accession>A0A0D2CK80</accession>
<evidence type="ECO:0000313" key="1">
    <source>
        <dbReference type="EMBL" id="KIW50257.1"/>
    </source>
</evidence>
<dbReference type="HOGENOM" id="CLU_2003957_0_0_1"/>
<name>A0A0D2CK80_9EURO</name>
<reference evidence="1 2" key="1">
    <citation type="submission" date="2015-01" db="EMBL/GenBank/DDBJ databases">
        <title>The Genome Sequence of Exophiala xenobiotica CBS118157.</title>
        <authorList>
            <consortium name="The Broad Institute Genomics Platform"/>
            <person name="Cuomo C."/>
            <person name="de Hoog S."/>
            <person name="Gorbushina A."/>
            <person name="Stielow B."/>
            <person name="Teixiera M."/>
            <person name="Abouelleil A."/>
            <person name="Chapman S.B."/>
            <person name="Priest M."/>
            <person name="Young S.K."/>
            <person name="Wortman J."/>
            <person name="Nusbaum C."/>
            <person name="Birren B."/>
        </authorList>
    </citation>
    <scope>NUCLEOTIDE SEQUENCE [LARGE SCALE GENOMIC DNA]</scope>
    <source>
        <strain evidence="1 2">CBS 118157</strain>
    </source>
</reference>
<dbReference type="RefSeq" id="XP_013310843.1">
    <property type="nucleotide sequence ID" value="XM_013455389.1"/>
</dbReference>
<sequence>MKCLVDVPTRHAIPRKPTSTNCRREAQTSLQPLSSRYAALVTESAQQLILYSVSNAESSGENTENLDICSFYLDTPVIFTAAQVNLLRLLGETCMKAQDCTVLGAIEQHLRRSRSDFLANGRCWNRLGASGKLEESRVID</sequence>
<organism evidence="1 2">
    <name type="scientific">Exophiala xenobiotica</name>
    <dbReference type="NCBI Taxonomy" id="348802"/>
    <lineage>
        <taxon>Eukaryota</taxon>
        <taxon>Fungi</taxon>
        <taxon>Dikarya</taxon>
        <taxon>Ascomycota</taxon>
        <taxon>Pezizomycotina</taxon>
        <taxon>Eurotiomycetes</taxon>
        <taxon>Chaetothyriomycetidae</taxon>
        <taxon>Chaetothyriales</taxon>
        <taxon>Herpotrichiellaceae</taxon>
        <taxon>Exophiala</taxon>
    </lineage>
</organism>
<keyword evidence="2" id="KW-1185">Reference proteome</keyword>
<proteinExistence type="predicted"/>
<dbReference type="GeneID" id="25333771"/>
<dbReference type="EMBL" id="KN847323">
    <property type="protein sequence ID" value="KIW50257.1"/>
    <property type="molecule type" value="Genomic_DNA"/>
</dbReference>
<dbReference type="AlphaFoldDB" id="A0A0D2CK80"/>
<dbReference type="Proteomes" id="UP000054342">
    <property type="component" value="Unassembled WGS sequence"/>
</dbReference>
<gene>
    <name evidence="1" type="ORF">PV05_11863</name>
</gene>